<dbReference type="NCBIfam" id="TIGR04355">
    <property type="entry name" value="HprK_rel_B"/>
    <property type="match status" value="1"/>
</dbReference>
<sequence>MIQNILDLTQVETHFSTCSHQTQFQFAQLQVRVHATEKALIDDLVAYYKSYLHETQPVTSSIDLYVMEQAPAGDGLDWLEVPREVGKQGRKEGYLDVSGGRWIKKFKTGMAFLQRPDQLVAVGPCAANLAQIINFINNQFLNHFLRQDFTLGHASAFSVQGQVTAIAAGSGGGKSTLMLRCLEKSTRDFLTNDRILLKRVGSGTETIGLAKLPRVNPGTLLHSDRLRHILPAARQQALSSMPTSELWSLEEKYDVQIEDDYGANRVQLTGQLVNLIMLDWSLDSPKETRLEQVDLSQEPDVIEGLRKRPGPFYQDNQGVFADLNAIDSTAHYVDQLANVAVYRLTGKIDFDLGYQLIGQLATA</sequence>
<gene>
    <name evidence="1" type="ORF">DFP76_101424</name>
</gene>
<protein>
    <submittedName>
        <fullName evidence="1">HprK-related kinase B</fullName>
    </submittedName>
</protein>
<keyword evidence="2" id="KW-1185">Reference proteome</keyword>
<evidence type="ECO:0000313" key="2">
    <source>
        <dbReference type="Proteomes" id="UP000252086"/>
    </source>
</evidence>
<dbReference type="InterPro" id="IPR027417">
    <property type="entry name" value="P-loop_NTPase"/>
</dbReference>
<accession>A0A366D7X3</accession>
<dbReference type="InterPro" id="IPR027597">
    <property type="entry name" value="HprK-rel_B"/>
</dbReference>
<dbReference type="AlphaFoldDB" id="A0A366D7X3"/>
<dbReference type="OrthoDB" id="5443147at2"/>
<keyword evidence="1" id="KW-0418">Kinase</keyword>
<evidence type="ECO:0000313" key="1">
    <source>
        <dbReference type="EMBL" id="RBO86147.1"/>
    </source>
</evidence>
<name>A0A366D7X3_9GAMM</name>
<dbReference type="Proteomes" id="UP000252086">
    <property type="component" value="Unassembled WGS sequence"/>
</dbReference>
<dbReference type="RefSeq" id="WP_113873023.1">
    <property type="nucleotide sequence ID" value="NZ_QNRF01000001.1"/>
</dbReference>
<organism evidence="1 2">
    <name type="scientific">Marinomonas aquiplantarum</name>
    <dbReference type="NCBI Taxonomy" id="491951"/>
    <lineage>
        <taxon>Bacteria</taxon>
        <taxon>Pseudomonadati</taxon>
        <taxon>Pseudomonadota</taxon>
        <taxon>Gammaproteobacteria</taxon>
        <taxon>Oceanospirillales</taxon>
        <taxon>Oceanospirillaceae</taxon>
        <taxon>Marinomonas</taxon>
    </lineage>
</organism>
<comment type="caution">
    <text evidence="1">The sequence shown here is derived from an EMBL/GenBank/DDBJ whole genome shotgun (WGS) entry which is preliminary data.</text>
</comment>
<dbReference type="Gene3D" id="3.40.50.300">
    <property type="entry name" value="P-loop containing nucleotide triphosphate hydrolases"/>
    <property type="match status" value="1"/>
</dbReference>
<dbReference type="EMBL" id="QNRF01000001">
    <property type="protein sequence ID" value="RBO86147.1"/>
    <property type="molecule type" value="Genomic_DNA"/>
</dbReference>
<keyword evidence="1" id="KW-0808">Transferase</keyword>
<dbReference type="SUPFAM" id="SSF53795">
    <property type="entry name" value="PEP carboxykinase-like"/>
    <property type="match status" value="1"/>
</dbReference>
<dbReference type="GO" id="GO:0016301">
    <property type="term" value="F:kinase activity"/>
    <property type="evidence" value="ECO:0007669"/>
    <property type="project" value="UniProtKB-KW"/>
</dbReference>
<proteinExistence type="predicted"/>
<reference evidence="1 2" key="1">
    <citation type="submission" date="2018-06" db="EMBL/GenBank/DDBJ databases">
        <title>Genomic Encyclopedia of Type Strains, Phase III (KMG-III): the genomes of soil and plant-associated and newly described type strains.</title>
        <authorList>
            <person name="Whitman W."/>
        </authorList>
    </citation>
    <scope>NUCLEOTIDE SEQUENCE [LARGE SCALE GENOMIC DNA]</scope>
    <source>
        <strain evidence="1 2">CECT 7732</strain>
    </source>
</reference>